<reference evidence="1" key="1">
    <citation type="submission" date="2022-10" db="EMBL/GenBank/DDBJ databases">
        <title>Comparative genomic analysis of Cohnella hashimotonis sp. nov., isolated from the International Space Station.</title>
        <authorList>
            <person name="Simpson A."/>
            <person name="Venkateswaran K."/>
        </authorList>
    </citation>
    <scope>NUCLEOTIDE SEQUENCE</scope>
    <source>
        <strain evidence="1">DSM 28161</strain>
    </source>
</reference>
<sequence>MPYLLQSTELLSPTRTSISSSTIITLYIAASSVHAAIPRTTSNITDSHSAGKPAGSGAKTFAFLHHKPKEASGG</sequence>
<evidence type="ECO:0000313" key="1">
    <source>
        <dbReference type="EMBL" id="MDG0812979.1"/>
    </source>
</evidence>
<protein>
    <submittedName>
        <fullName evidence="1">Uncharacterized protein</fullName>
    </submittedName>
</protein>
<gene>
    <name evidence="1" type="ORF">OMP40_29405</name>
</gene>
<dbReference type="EMBL" id="JAPDIA010000008">
    <property type="protein sequence ID" value="MDG0812979.1"/>
    <property type="molecule type" value="Genomic_DNA"/>
</dbReference>
<keyword evidence="2" id="KW-1185">Reference proteome</keyword>
<name>A0A9X4L3G6_9BACL</name>
<evidence type="ECO:0000313" key="2">
    <source>
        <dbReference type="Proteomes" id="UP001153404"/>
    </source>
</evidence>
<accession>A0A9X4L3G6</accession>
<dbReference type="RefSeq" id="WP_277538224.1">
    <property type="nucleotide sequence ID" value="NZ_JAPDIA010000008.1"/>
</dbReference>
<proteinExistence type="predicted"/>
<dbReference type="Proteomes" id="UP001153404">
    <property type="component" value="Unassembled WGS sequence"/>
</dbReference>
<dbReference type="AlphaFoldDB" id="A0A9X4L3G6"/>
<organism evidence="1 2">
    <name type="scientific">Cohnella rhizosphaerae</name>
    <dbReference type="NCBI Taxonomy" id="1457232"/>
    <lineage>
        <taxon>Bacteria</taxon>
        <taxon>Bacillati</taxon>
        <taxon>Bacillota</taxon>
        <taxon>Bacilli</taxon>
        <taxon>Bacillales</taxon>
        <taxon>Paenibacillaceae</taxon>
        <taxon>Cohnella</taxon>
    </lineage>
</organism>
<comment type="caution">
    <text evidence="1">The sequence shown here is derived from an EMBL/GenBank/DDBJ whole genome shotgun (WGS) entry which is preliminary data.</text>
</comment>